<dbReference type="InterPro" id="IPR011008">
    <property type="entry name" value="Dimeric_a/b-barrel"/>
</dbReference>
<dbReference type="Gene3D" id="3.30.70.1060">
    <property type="entry name" value="Dimeric alpha+beta barrel"/>
    <property type="match status" value="1"/>
</dbReference>
<dbReference type="AlphaFoldDB" id="A0AA86MVC2"/>
<sequence length="92" mass="10352">MRFLDMVQGPKDLEAGGMRSGRLAAEMTTDRDRAPRLISRLNGWRIRPSSKGGRIPDFGAKPMVIDGPFAETKELIGGRSLIRARSREKERR</sequence>
<dbReference type="RefSeq" id="WP_289266717.1">
    <property type="nucleotide sequence ID" value="NZ_OX365700.1"/>
</dbReference>
<keyword evidence="2" id="KW-1185">Reference proteome</keyword>
<organism evidence="1 2">
    <name type="scientific">Nitrospira tepida</name>
    <dbReference type="NCBI Taxonomy" id="2973512"/>
    <lineage>
        <taxon>Bacteria</taxon>
        <taxon>Pseudomonadati</taxon>
        <taxon>Nitrospirota</taxon>
        <taxon>Nitrospiria</taxon>
        <taxon>Nitrospirales</taxon>
        <taxon>Nitrospiraceae</taxon>
        <taxon>Nitrospira</taxon>
    </lineage>
</organism>
<proteinExistence type="predicted"/>
<evidence type="ECO:0000313" key="2">
    <source>
        <dbReference type="Proteomes" id="UP001179121"/>
    </source>
</evidence>
<dbReference type="KEGG" id="nti:DNFV4_00101"/>
<protein>
    <submittedName>
        <fullName evidence="1">Uncharacterized protein</fullName>
    </submittedName>
</protein>
<reference evidence="1" key="1">
    <citation type="submission" date="2022-10" db="EMBL/GenBank/DDBJ databases">
        <authorList>
            <person name="Koch H."/>
        </authorList>
    </citation>
    <scope>NUCLEOTIDE SEQUENCE</scope>
    <source>
        <strain evidence="1">DNF</strain>
    </source>
</reference>
<accession>A0AA86MVC2</accession>
<dbReference type="EMBL" id="OX365700">
    <property type="protein sequence ID" value="CAI4029683.1"/>
    <property type="molecule type" value="Genomic_DNA"/>
</dbReference>
<dbReference type="Proteomes" id="UP001179121">
    <property type="component" value="Chromosome"/>
</dbReference>
<evidence type="ECO:0000313" key="1">
    <source>
        <dbReference type="EMBL" id="CAI4029683.1"/>
    </source>
</evidence>
<name>A0AA86MVC2_9BACT</name>
<gene>
    <name evidence="1" type="ORF">DNFV4_00101</name>
</gene>
<dbReference type="SUPFAM" id="SSF54909">
    <property type="entry name" value="Dimeric alpha+beta barrel"/>
    <property type="match status" value="1"/>
</dbReference>